<reference evidence="4" key="1">
    <citation type="submission" date="2018-10" db="EMBL/GenBank/DDBJ databases">
        <title>Effector identification in a new, highly contiguous assembly of the strawberry crown rot pathogen Phytophthora cactorum.</title>
        <authorList>
            <person name="Armitage A.D."/>
            <person name="Nellist C.F."/>
            <person name="Bates H."/>
            <person name="Vickerstaff R.J."/>
            <person name="Harrison R.J."/>
        </authorList>
    </citation>
    <scope>NUCLEOTIDE SEQUENCE</scope>
    <source>
        <strain evidence="2">15-7</strain>
        <strain evidence="3">4032</strain>
        <strain evidence="4">4040</strain>
        <strain evidence="5">P415</strain>
        <strain evidence="6">P421</strain>
    </source>
</reference>
<accession>A0A8T1D5S3</accession>
<evidence type="ECO:0000313" key="6">
    <source>
        <dbReference type="EMBL" id="KAG3218088.1"/>
    </source>
</evidence>
<sequence>MPRRPKNKNKEKHKGAISEFSTVKAAALFNVTRATIYRWRKDKEKLKEATKEAPNKYFAPSEPTKPQYTLYPELETR</sequence>
<dbReference type="EMBL" id="RCMI01000401">
    <property type="protein sequence ID" value="KAG2912845.1"/>
    <property type="molecule type" value="Genomic_DNA"/>
</dbReference>
<dbReference type="AlphaFoldDB" id="A0A8T1D5S3"/>
<dbReference type="EMBL" id="RCMG01000426">
    <property type="protein sequence ID" value="KAG2854449.1"/>
    <property type="molecule type" value="Genomic_DNA"/>
</dbReference>
<evidence type="ECO:0000313" key="5">
    <source>
        <dbReference type="EMBL" id="KAG2977492.1"/>
    </source>
</evidence>
<evidence type="ECO:0000313" key="7">
    <source>
        <dbReference type="Proteomes" id="UP000736787"/>
    </source>
</evidence>
<dbReference type="EMBL" id="RCMK01000336">
    <property type="protein sequence ID" value="KAG2935756.1"/>
    <property type="molecule type" value="Genomic_DNA"/>
</dbReference>
<dbReference type="EMBL" id="RCMV01000383">
    <property type="protein sequence ID" value="KAG3218088.1"/>
    <property type="molecule type" value="Genomic_DNA"/>
</dbReference>
<dbReference type="Proteomes" id="UP000736787">
    <property type="component" value="Unassembled WGS sequence"/>
</dbReference>
<dbReference type="EMBL" id="RCML01000424">
    <property type="protein sequence ID" value="KAG2977492.1"/>
    <property type="molecule type" value="Genomic_DNA"/>
</dbReference>
<dbReference type="Proteomes" id="UP000760860">
    <property type="component" value="Unassembled WGS sequence"/>
</dbReference>
<comment type="caution">
    <text evidence="4">The sequence shown here is derived from an EMBL/GenBank/DDBJ whole genome shotgun (WGS) entry which is preliminary data.</text>
</comment>
<dbReference type="Proteomes" id="UP000697107">
    <property type="component" value="Unassembled WGS sequence"/>
</dbReference>
<feature type="region of interest" description="Disordered" evidence="1">
    <location>
        <begin position="49"/>
        <end position="77"/>
    </location>
</feature>
<evidence type="ECO:0000313" key="3">
    <source>
        <dbReference type="EMBL" id="KAG2912845.1"/>
    </source>
</evidence>
<name>A0A8T1D5S3_9STRA</name>
<evidence type="ECO:0000313" key="2">
    <source>
        <dbReference type="EMBL" id="KAG2854449.1"/>
    </source>
</evidence>
<organism evidence="4 7">
    <name type="scientific">Phytophthora cactorum</name>
    <dbReference type="NCBI Taxonomy" id="29920"/>
    <lineage>
        <taxon>Eukaryota</taxon>
        <taxon>Sar</taxon>
        <taxon>Stramenopiles</taxon>
        <taxon>Oomycota</taxon>
        <taxon>Peronosporomycetes</taxon>
        <taxon>Peronosporales</taxon>
        <taxon>Peronosporaceae</taxon>
        <taxon>Phytophthora</taxon>
    </lineage>
</organism>
<dbReference type="Proteomes" id="UP000735874">
    <property type="component" value="Unassembled WGS sequence"/>
</dbReference>
<evidence type="ECO:0000256" key="1">
    <source>
        <dbReference type="SAM" id="MobiDB-lite"/>
    </source>
</evidence>
<proteinExistence type="predicted"/>
<dbReference type="VEuPathDB" id="FungiDB:PC110_g12910"/>
<evidence type="ECO:0000313" key="4">
    <source>
        <dbReference type="EMBL" id="KAG2935756.1"/>
    </source>
</evidence>
<dbReference type="Proteomes" id="UP000774804">
    <property type="component" value="Unassembled WGS sequence"/>
</dbReference>
<protein>
    <submittedName>
        <fullName evidence="4">Uncharacterized protein</fullName>
    </submittedName>
</protein>
<gene>
    <name evidence="2" type="ORF">PC113_g13295</name>
    <name evidence="3" type="ORF">PC115_g12196</name>
    <name evidence="4" type="ORF">PC117_g12317</name>
    <name evidence="5" type="ORF">PC118_g12848</name>
    <name evidence="6" type="ORF">PC129_g11091</name>
</gene>